<accession>A0A380K860</accession>
<gene>
    <name evidence="1" type="ORF">NCTC13767_02087</name>
</gene>
<proteinExistence type="predicted"/>
<sequence>MDLNIFKKTRFKKVYGIDVNQHYLDQTAERYADLADILDCRCVDLTADLANLPQSELVIANLLIEYIGYSSFQKIIQKVAPKYVSCIIQQKP</sequence>
<name>A0A380K860_9STRE</name>
<keyword evidence="1" id="KW-0808">Transferase</keyword>
<dbReference type="EMBL" id="UHFM01000006">
    <property type="protein sequence ID" value="SUN60864.1"/>
    <property type="molecule type" value="Genomic_DNA"/>
</dbReference>
<keyword evidence="1" id="KW-0489">Methyltransferase</keyword>
<dbReference type="AlphaFoldDB" id="A0A380K860"/>
<reference evidence="1 2" key="1">
    <citation type="submission" date="2018-06" db="EMBL/GenBank/DDBJ databases">
        <authorList>
            <consortium name="Pathogen Informatics"/>
            <person name="Doyle S."/>
        </authorList>
    </citation>
    <scope>NUCLEOTIDE SEQUENCE [LARGE SCALE GENOMIC DNA]</scope>
    <source>
        <strain evidence="1 2">NCTC13767</strain>
    </source>
</reference>
<dbReference type="Gene3D" id="3.40.50.150">
    <property type="entry name" value="Vaccinia Virus protein VP39"/>
    <property type="match status" value="1"/>
</dbReference>
<dbReference type="GO" id="GO:0032259">
    <property type="term" value="P:methylation"/>
    <property type="evidence" value="ECO:0007669"/>
    <property type="project" value="UniProtKB-KW"/>
</dbReference>
<dbReference type="InterPro" id="IPR029063">
    <property type="entry name" value="SAM-dependent_MTases_sf"/>
</dbReference>
<organism evidence="1 2">
    <name type="scientific">Streptococcus gallolyticus</name>
    <dbReference type="NCBI Taxonomy" id="315405"/>
    <lineage>
        <taxon>Bacteria</taxon>
        <taxon>Bacillati</taxon>
        <taxon>Bacillota</taxon>
        <taxon>Bacilli</taxon>
        <taxon>Lactobacillales</taxon>
        <taxon>Streptococcaceae</taxon>
        <taxon>Streptococcus</taxon>
    </lineage>
</organism>
<protein>
    <submittedName>
        <fullName evidence="1">Type 11 methyltransferase</fullName>
    </submittedName>
</protein>
<dbReference type="Proteomes" id="UP000254510">
    <property type="component" value="Unassembled WGS sequence"/>
</dbReference>
<dbReference type="SUPFAM" id="SSF53335">
    <property type="entry name" value="S-adenosyl-L-methionine-dependent methyltransferases"/>
    <property type="match status" value="1"/>
</dbReference>
<evidence type="ECO:0000313" key="2">
    <source>
        <dbReference type="Proteomes" id="UP000254510"/>
    </source>
</evidence>
<dbReference type="GO" id="GO:0008168">
    <property type="term" value="F:methyltransferase activity"/>
    <property type="evidence" value="ECO:0007669"/>
    <property type="project" value="UniProtKB-KW"/>
</dbReference>
<evidence type="ECO:0000313" key="1">
    <source>
        <dbReference type="EMBL" id="SUN60864.1"/>
    </source>
</evidence>